<reference evidence="1" key="2">
    <citation type="submission" date="2020-09" db="EMBL/GenBank/DDBJ databases">
        <authorList>
            <person name="Sun Q."/>
            <person name="Zhou Y."/>
        </authorList>
    </citation>
    <scope>NUCLEOTIDE SEQUENCE</scope>
    <source>
        <strain evidence="1">CGMCC 1.15493</strain>
    </source>
</reference>
<name>A0A916Y635_9HYPH</name>
<organism evidence="1 2">
    <name type="scientific">Aureimonas glaciei</name>
    <dbReference type="NCBI Taxonomy" id="1776957"/>
    <lineage>
        <taxon>Bacteria</taxon>
        <taxon>Pseudomonadati</taxon>
        <taxon>Pseudomonadota</taxon>
        <taxon>Alphaproteobacteria</taxon>
        <taxon>Hyphomicrobiales</taxon>
        <taxon>Aurantimonadaceae</taxon>
        <taxon>Aureimonas</taxon>
    </lineage>
</organism>
<accession>A0A916Y635</accession>
<evidence type="ECO:0000313" key="2">
    <source>
        <dbReference type="Proteomes" id="UP000613160"/>
    </source>
</evidence>
<gene>
    <name evidence="1" type="ORF">GCM10011335_37280</name>
</gene>
<proteinExistence type="predicted"/>
<keyword evidence="2" id="KW-1185">Reference proteome</keyword>
<comment type="caution">
    <text evidence="1">The sequence shown here is derived from an EMBL/GenBank/DDBJ whole genome shotgun (WGS) entry which is preliminary data.</text>
</comment>
<reference evidence="1" key="1">
    <citation type="journal article" date="2014" name="Int. J. Syst. Evol. Microbiol.">
        <title>Complete genome sequence of Corynebacterium casei LMG S-19264T (=DSM 44701T), isolated from a smear-ripened cheese.</title>
        <authorList>
            <consortium name="US DOE Joint Genome Institute (JGI-PGF)"/>
            <person name="Walter F."/>
            <person name="Albersmeier A."/>
            <person name="Kalinowski J."/>
            <person name="Ruckert C."/>
        </authorList>
    </citation>
    <scope>NUCLEOTIDE SEQUENCE</scope>
    <source>
        <strain evidence="1">CGMCC 1.15493</strain>
    </source>
</reference>
<dbReference type="EMBL" id="BMJJ01000009">
    <property type="protein sequence ID" value="GGD30801.1"/>
    <property type="molecule type" value="Genomic_DNA"/>
</dbReference>
<dbReference type="AlphaFoldDB" id="A0A916Y635"/>
<sequence>MPQAKFTKDFDYRVKPNSASGSIVAYKKGMSLSIPQAHLDAATEAGAIESAPAKAAAKEPANADLSRPAS</sequence>
<evidence type="ECO:0000313" key="1">
    <source>
        <dbReference type="EMBL" id="GGD30801.1"/>
    </source>
</evidence>
<dbReference type="RefSeq" id="WP_188853535.1">
    <property type="nucleotide sequence ID" value="NZ_BMJJ01000009.1"/>
</dbReference>
<protein>
    <submittedName>
        <fullName evidence="1">Uncharacterized protein</fullName>
    </submittedName>
</protein>
<dbReference type="Proteomes" id="UP000613160">
    <property type="component" value="Unassembled WGS sequence"/>
</dbReference>